<dbReference type="Proteomes" id="UP000805193">
    <property type="component" value="Unassembled WGS sequence"/>
</dbReference>
<reference evidence="1 2" key="1">
    <citation type="journal article" date="2020" name="Cell">
        <title>Large-Scale Comparative Analyses of Tick Genomes Elucidate Their Genetic Diversity and Vector Capacities.</title>
        <authorList>
            <consortium name="Tick Genome and Microbiome Consortium (TIGMIC)"/>
            <person name="Jia N."/>
            <person name="Wang J."/>
            <person name="Shi W."/>
            <person name="Du L."/>
            <person name="Sun Y."/>
            <person name="Zhan W."/>
            <person name="Jiang J.F."/>
            <person name="Wang Q."/>
            <person name="Zhang B."/>
            <person name="Ji P."/>
            <person name="Bell-Sakyi L."/>
            <person name="Cui X.M."/>
            <person name="Yuan T.T."/>
            <person name="Jiang B.G."/>
            <person name="Yang W.F."/>
            <person name="Lam T.T."/>
            <person name="Chang Q.C."/>
            <person name="Ding S.J."/>
            <person name="Wang X.J."/>
            <person name="Zhu J.G."/>
            <person name="Ruan X.D."/>
            <person name="Zhao L."/>
            <person name="Wei J.T."/>
            <person name="Ye R.Z."/>
            <person name="Que T.C."/>
            <person name="Du C.H."/>
            <person name="Zhou Y.H."/>
            <person name="Cheng J.X."/>
            <person name="Dai P.F."/>
            <person name="Guo W.B."/>
            <person name="Han X.H."/>
            <person name="Huang E.J."/>
            <person name="Li L.F."/>
            <person name="Wei W."/>
            <person name="Gao Y.C."/>
            <person name="Liu J.Z."/>
            <person name="Shao H.Z."/>
            <person name="Wang X."/>
            <person name="Wang C.C."/>
            <person name="Yang T.C."/>
            <person name="Huo Q.B."/>
            <person name="Li W."/>
            <person name="Chen H.Y."/>
            <person name="Chen S.E."/>
            <person name="Zhou L.G."/>
            <person name="Ni X.B."/>
            <person name="Tian J.H."/>
            <person name="Sheng Y."/>
            <person name="Liu T."/>
            <person name="Pan Y.S."/>
            <person name="Xia L.Y."/>
            <person name="Li J."/>
            <person name="Zhao F."/>
            <person name="Cao W.C."/>
        </authorList>
    </citation>
    <scope>NUCLEOTIDE SEQUENCE [LARGE SCALE GENOMIC DNA]</scope>
    <source>
        <strain evidence="1">Iper-2018</strain>
    </source>
</reference>
<gene>
    <name evidence="1" type="ORF">HPB47_009737</name>
</gene>
<organism evidence="1 2">
    <name type="scientific">Ixodes persulcatus</name>
    <name type="common">Taiga tick</name>
    <dbReference type="NCBI Taxonomy" id="34615"/>
    <lineage>
        <taxon>Eukaryota</taxon>
        <taxon>Metazoa</taxon>
        <taxon>Ecdysozoa</taxon>
        <taxon>Arthropoda</taxon>
        <taxon>Chelicerata</taxon>
        <taxon>Arachnida</taxon>
        <taxon>Acari</taxon>
        <taxon>Parasitiformes</taxon>
        <taxon>Ixodida</taxon>
        <taxon>Ixodoidea</taxon>
        <taxon>Ixodidae</taxon>
        <taxon>Ixodinae</taxon>
        <taxon>Ixodes</taxon>
    </lineage>
</organism>
<protein>
    <submittedName>
        <fullName evidence="1">Uncharacterized protein</fullName>
    </submittedName>
</protein>
<comment type="caution">
    <text evidence="1">The sequence shown here is derived from an EMBL/GenBank/DDBJ whole genome shotgun (WGS) entry which is preliminary data.</text>
</comment>
<sequence>MAVNEHCEQPGTTARPDSVKVYARSCLSEVDVPILGEVTGAFPSWLRGRLLRNGPGLNAIGPDRYEHAFDGLALLREFSVEGNQVSFRNRFLRSQTYVRNKKANRIVVSEFGTAAYRDPCAGVFEKLAATFTTEFTDNALVNVTPIGDEFYAITESPFVHRIDPATLETLSRQDLSRVMAVHTITAHPHVDPDDGSTYLVGSQMGVRPLYVVVRFPPPAEVPPESKALYEAQIVATIPMQSRLYPSYIHSFGLTEHWIVVVEQSLVFSVTNAFLRRALGQDFAGGLQFDAGKKARFHVVDKKTGETHPGVWEADAFFAFHHINAFERDGNLVVDMCVYEDASLIASMSLADARTDSVGYKSGAARRFVLDLNVGHPVVIRPQSLSGAELRADMPRINYGRFNGKPYRFAYLVGHLDGKPNETFLSKLDVESGHWVRWERPGWVPSEPVFVPRPGATDEDDGVVLTSLLDSADEKKVSLVALYARSFEEIASAEFETPSANPGDFHGWFASEG</sequence>
<dbReference type="EMBL" id="JABSTQ010011290">
    <property type="protein sequence ID" value="KAG0413114.1"/>
    <property type="molecule type" value="Genomic_DNA"/>
</dbReference>
<keyword evidence="2" id="KW-1185">Reference proteome</keyword>
<evidence type="ECO:0000313" key="2">
    <source>
        <dbReference type="Proteomes" id="UP000805193"/>
    </source>
</evidence>
<accession>A0AC60P1L8</accession>
<evidence type="ECO:0000313" key="1">
    <source>
        <dbReference type="EMBL" id="KAG0413114.1"/>
    </source>
</evidence>
<proteinExistence type="predicted"/>
<name>A0AC60P1L8_IXOPE</name>